<organism evidence="1 2">
    <name type="scientific">Scomber scombrus</name>
    <name type="common">Atlantic mackerel</name>
    <name type="synonym">Scomber vernalis</name>
    <dbReference type="NCBI Taxonomy" id="13677"/>
    <lineage>
        <taxon>Eukaryota</taxon>
        <taxon>Metazoa</taxon>
        <taxon>Chordata</taxon>
        <taxon>Craniata</taxon>
        <taxon>Vertebrata</taxon>
        <taxon>Euteleostomi</taxon>
        <taxon>Actinopterygii</taxon>
        <taxon>Neopterygii</taxon>
        <taxon>Teleostei</taxon>
        <taxon>Neoteleostei</taxon>
        <taxon>Acanthomorphata</taxon>
        <taxon>Pelagiaria</taxon>
        <taxon>Scombriformes</taxon>
        <taxon>Scombridae</taxon>
        <taxon>Scomber</taxon>
    </lineage>
</organism>
<comment type="caution">
    <text evidence="1">The sequence shown here is derived from an EMBL/GenBank/DDBJ whole genome shotgun (WGS) entry which is preliminary data.</text>
</comment>
<dbReference type="Proteomes" id="UP001314229">
    <property type="component" value="Unassembled WGS sequence"/>
</dbReference>
<keyword evidence="2" id="KW-1185">Reference proteome</keyword>
<gene>
    <name evidence="1" type="ORF">FSCOSCO3_A019760</name>
</gene>
<proteinExistence type="predicted"/>
<dbReference type="EMBL" id="CAWUFR010000149">
    <property type="protein sequence ID" value="CAK6970118.1"/>
    <property type="molecule type" value="Genomic_DNA"/>
</dbReference>
<reference evidence="1 2" key="1">
    <citation type="submission" date="2024-01" db="EMBL/GenBank/DDBJ databases">
        <authorList>
            <person name="Alioto T."/>
            <person name="Alioto T."/>
            <person name="Gomez Garrido J."/>
        </authorList>
    </citation>
    <scope>NUCLEOTIDE SEQUENCE [LARGE SCALE GENOMIC DNA]</scope>
</reference>
<evidence type="ECO:0000313" key="1">
    <source>
        <dbReference type="EMBL" id="CAK6970118.1"/>
    </source>
</evidence>
<protein>
    <submittedName>
        <fullName evidence="1">Uncharacterized protein LOC115583376</fullName>
    </submittedName>
</protein>
<name>A0AAV1PEI9_SCOSC</name>
<accession>A0AAV1PEI9</accession>
<dbReference type="AlphaFoldDB" id="A0AAV1PEI9"/>
<feature type="non-terminal residue" evidence="1">
    <location>
        <position position="105"/>
    </location>
</feature>
<evidence type="ECO:0000313" key="2">
    <source>
        <dbReference type="Proteomes" id="UP001314229"/>
    </source>
</evidence>
<sequence>MTSGVSRSPLYQLSTTWSTGLRFTVPHHAPCPEPSASPCTPAQKKSRTTDDYLLARLEHLGQMRENLAEKDYADIWFANVIRDMLADVHPAYKQDLKFKMYQALL</sequence>